<evidence type="ECO:0000256" key="21">
    <source>
        <dbReference type="RuleBase" id="RU364094"/>
    </source>
</evidence>
<protein>
    <recommendedName>
        <fullName evidence="21">Branched-chain-amino-acid aminotransferase</fullName>
        <shortName evidence="21">BCAT</shortName>
        <ecNumber evidence="21">2.6.1.42</ecNumber>
    </recommendedName>
</protein>
<evidence type="ECO:0000256" key="2">
    <source>
        <dbReference type="ARBA" id="ARBA00003109"/>
    </source>
</evidence>
<dbReference type="SUPFAM" id="SSF56752">
    <property type="entry name" value="D-aminoacid aminotransferase-like PLP-dependent enzymes"/>
    <property type="match status" value="1"/>
</dbReference>
<comment type="pathway">
    <text evidence="3 21">Amino-acid biosynthesis; L-isoleucine biosynthesis; L-isoleucine from 2-oxobutanoate: step 4/4.</text>
</comment>
<keyword evidence="11" id="KW-0289">Folate biosynthesis</keyword>
<evidence type="ECO:0000256" key="14">
    <source>
        <dbReference type="ARBA" id="ARBA00048212"/>
    </source>
</evidence>
<dbReference type="NCBIfam" id="TIGR01122">
    <property type="entry name" value="ilvE_I"/>
    <property type="match status" value="1"/>
</dbReference>
<comment type="catalytic activity">
    <reaction evidence="16 21">
        <text>L-leucine + 2-oxoglutarate = 4-methyl-2-oxopentanoate + L-glutamate</text>
        <dbReference type="Rhea" id="RHEA:18321"/>
        <dbReference type="ChEBI" id="CHEBI:16810"/>
        <dbReference type="ChEBI" id="CHEBI:17865"/>
        <dbReference type="ChEBI" id="CHEBI:29985"/>
        <dbReference type="ChEBI" id="CHEBI:57427"/>
        <dbReference type="EC" id="2.6.1.42"/>
    </reaction>
</comment>
<dbReference type="InterPro" id="IPR043132">
    <property type="entry name" value="BCAT-like_C"/>
</dbReference>
<organism evidence="22 23">
    <name type="scientific">Candidatus Thiodiazotropha taylori</name>
    <dbReference type="NCBI Taxonomy" id="2792791"/>
    <lineage>
        <taxon>Bacteria</taxon>
        <taxon>Pseudomonadati</taxon>
        <taxon>Pseudomonadota</taxon>
        <taxon>Gammaproteobacteria</taxon>
        <taxon>Chromatiales</taxon>
        <taxon>Sedimenticolaceae</taxon>
        <taxon>Candidatus Thiodiazotropha</taxon>
    </lineage>
</organism>
<dbReference type="Pfam" id="PF01063">
    <property type="entry name" value="Aminotran_4"/>
    <property type="match status" value="1"/>
</dbReference>
<dbReference type="Gene3D" id="3.20.10.10">
    <property type="entry name" value="D-amino Acid Aminotransferase, subunit A, domain 2"/>
    <property type="match status" value="1"/>
</dbReference>
<comment type="pathway">
    <text evidence="5 21">Amino-acid biosynthesis; L-leucine biosynthesis; L-leucine from 3-methyl-2-oxobutanoate: step 4/4.</text>
</comment>
<evidence type="ECO:0000256" key="19">
    <source>
        <dbReference type="RuleBase" id="RU004106"/>
    </source>
</evidence>
<dbReference type="GO" id="GO:0005829">
    <property type="term" value="C:cytosol"/>
    <property type="evidence" value="ECO:0007669"/>
    <property type="project" value="TreeGrafter"/>
</dbReference>
<sequence>MPESPSCWINGKLVTRNEANVSVFDHGFLYGDGVFEGIRFFNNHPFMLHEHLVRLQKSAKAIGLELPYDNQAVLNAIELIINNFTEDSGYLRLIVTRGVGPLGLDPTGCTKPSLFIMADQLAIVSERTRSAGVKLIIASTRRLPNDGLDSRIKSLNYLNQILARMEANQAGADEAVLLNQAGRVAEGTTENLFIVVEGRLLTPPVTDGALDGITRKLVIQLAQQNGVSVTESPLTSYDLYNADECFLTGTGTELIPVREIDGRRVNACPGPIFQQLEGYYRKMIAAQDLY</sequence>
<evidence type="ECO:0000256" key="7">
    <source>
        <dbReference type="ARBA" id="ARBA00022576"/>
    </source>
</evidence>
<dbReference type="AlphaFoldDB" id="A0A9E4K9N0"/>
<evidence type="ECO:0000256" key="6">
    <source>
        <dbReference type="ARBA" id="ARBA00009320"/>
    </source>
</evidence>
<keyword evidence="7 21" id="KW-0032">Aminotransferase</keyword>
<evidence type="ECO:0000256" key="5">
    <source>
        <dbReference type="ARBA" id="ARBA00005072"/>
    </source>
</evidence>
<keyword evidence="12 21" id="KW-0100">Branched-chain amino acid biosynthesis</keyword>
<comment type="pathway">
    <text evidence="13">Cofactor biosynthesis; tetrahydrofolate biosynthesis; 4-aminobenzoate from chorismate: step 2/2.</text>
</comment>
<evidence type="ECO:0000256" key="10">
    <source>
        <dbReference type="ARBA" id="ARBA00022898"/>
    </source>
</evidence>
<keyword evidence="8 21" id="KW-0028">Amino-acid biosynthesis</keyword>
<comment type="pathway">
    <text evidence="4 21">Amino-acid biosynthesis; L-valine biosynthesis; L-valine from pyruvate: step 4/4.</text>
</comment>
<comment type="cofactor">
    <cofactor evidence="1 20">
        <name>pyridoxal 5'-phosphate</name>
        <dbReference type="ChEBI" id="CHEBI:597326"/>
    </cofactor>
</comment>
<comment type="catalytic activity">
    <reaction evidence="17">
        <text>4-amino-4-deoxychorismate = 4-aminobenzoate + pyruvate + H(+)</text>
        <dbReference type="Rhea" id="RHEA:16201"/>
        <dbReference type="ChEBI" id="CHEBI:15361"/>
        <dbReference type="ChEBI" id="CHEBI:15378"/>
        <dbReference type="ChEBI" id="CHEBI:17836"/>
        <dbReference type="ChEBI" id="CHEBI:58406"/>
        <dbReference type="EC" id="4.1.3.38"/>
    </reaction>
</comment>
<dbReference type="CDD" id="cd01558">
    <property type="entry name" value="D-AAT_like"/>
    <property type="match status" value="1"/>
</dbReference>
<comment type="catalytic activity">
    <reaction evidence="14 21">
        <text>L-valine + 2-oxoglutarate = 3-methyl-2-oxobutanoate + L-glutamate</text>
        <dbReference type="Rhea" id="RHEA:24813"/>
        <dbReference type="ChEBI" id="CHEBI:11851"/>
        <dbReference type="ChEBI" id="CHEBI:16810"/>
        <dbReference type="ChEBI" id="CHEBI:29985"/>
        <dbReference type="ChEBI" id="CHEBI:57762"/>
        <dbReference type="EC" id="2.6.1.42"/>
    </reaction>
</comment>
<dbReference type="PROSITE" id="PS00770">
    <property type="entry name" value="AA_TRANSFER_CLASS_4"/>
    <property type="match status" value="1"/>
</dbReference>
<dbReference type="FunFam" id="3.20.10.10:FF:000002">
    <property type="entry name" value="D-alanine aminotransferase"/>
    <property type="match status" value="1"/>
</dbReference>
<proteinExistence type="inferred from homology"/>
<dbReference type="GO" id="GO:0008696">
    <property type="term" value="F:4-amino-4-deoxychorismate lyase activity"/>
    <property type="evidence" value="ECO:0007669"/>
    <property type="project" value="UniProtKB-EC"/>
</dbReference>
<evidence type="ECO:0000256" key="11">
    <source>
        <dbReference type="ARBA" id="ARBA00022909"/>
    </source>
</evidence>
<evidence type="ECO:0000256" key="4">
    <source>
        <dbReference type="ARBA" id="ARBA00004931"/>
    </source>
</evidence>
<accession>A0A9E4K9N0</accession>
<dbReference type="GO" id="GO:0009082">
    <property type="term" value="P:branched-chain amino acid biosynthetic process"/>
    <property type="evidence" value="ECO:0007669"/>
    <property type="project" value="UniProtKB-KW"/>
</dbReference>
<evidence type="ECO:0000256" key="3">
    <source>
        <dbReference type="ARBA" id="ARBA00004824"/>
    </source>
</evidence>
<evidence type="ECO:0000313" key="23">
    <source>
        <dbReference type="Proteomes" id="UP000886667"/>
    </source>
</evidence>
<evidence type="ECO:0000256" key="8">
    <source>
        <dbReference type="ARBA" id="ARBA00022605"/>
    </source>
</evidence>
<dbReference type="InterPro" id="IPR050571">
    <property type="entry name" value="Class-IV_PLP-Dep_Aminotrnsfr"/>
</dbReference>
<keyword evidence="9 21" id="KW-0808">Transferase</keyword>
<evidence type="ECO:0000313" key="22">
    <source>
        <dbReference type="EMBL" id="MCG7945044.1"/>
    </source>
</evidence>
<dbReference type="EC" id="2.6.1.42" evidence="21"/>
<dbReference type="InterPro" id="IPR036038">
    <property type="entry name" value="Aminotransferase-like"/>
</dbReference>
<evidence type="ECO:0000256" key="16">
    <source>
        <dbReference type="ARBA" id="ARBA00049229"/>
    </source>
</evidence>
<evidence type="ECO:0000256" key="17">
    <source>
        <dbReference type="ARBA" id="ARBA00049529"/>
    </source>
</evidence>
<dbReference type="GO" id="GO:0046656">
    <property type="term" value="P:folic acid biosynthetic process"/>
    <property type="evidence" value="ECO:0007669"/>
    <property type="project" value="UniProtKB-KW"/>
</dbReference>
<dbReference type="EMBL" id="JAEPCM010000030">
    <property type="protein sequence ID" value="MCG7945044.1"/>
    <property type="molecule type" value="Genomic_DNA"/>
</dbReference>
<dbReference type="Gene3D" id="3.30.470.10">
    <property type="match status" value="1"/>
</dbReference>
<keyword evidence="10 20" id="KW-0663">Pyridoxal phosphate</keyword>
<comment type="similarity">
    <text evidence="6 19">Belongs to the class-IV pyridoxal-phosphate-dependent aminotransferase family.</text>
</comment>
<evidence type="ECO:0000256" key="20">
    <source>
        <dbReference type="RuleBase" id="RU004516"/>
    </source>
</evidence>
<comment type="function">
    <text evidence="18">Involved in the biosynthesis of p-aminobenzoate (PABA), a precursor of tetrahydrofolate. Converts 4-amino-4-deoxychorismate into 4-aminobenzoate (PABA) and pyruvate.</text>
</comment>
<comment type="catalytic activity">
    <reaction evidence="15 21">
        <text>L-isoleucine + 2-oxoglutarate = (S)-3-methyl-2-oxopentanoate + L-glutamate</text>
        <dbReference type="Rhea" id="RHEA:24801"/>
        <dbReference type="ChEBI" id="CHEBI:16810"/>
        <dbReference type="ChEBI" id="CHEBI:29985"/>
        <dbReference type="ChEBI" id="CHEBI:35146"/>
        <dbReference type="ChEBI" id="CHEBI:58045"/>
        <dbReference type="EC" id="2.6.1.42"/>
    </reaction>
</comment>
<dbReference type="PANTHER" id="PTHR42743">
    <property type="entry name" value="AMINO-ACID AMINOTRANSFERASE"/>
    <property type="match status" value="1"/>
</dbReference>
<evidence type="ECO:0000256" key="13">
    <source>
        <dbReference type="ARBA" id="ARBA00035633"/>
    </source>
</evidence>
<dbReference type="PANTHER" id="PTHR42743:SF11">
    <property type="entry name" value="AMINODEOXYCHORISMATE LYASE"/>
    <property type="match status" value="1"/>
</dbReference>
<comment type="caution">
    <text evidence="22">The sequence shown here is derived from an EMBL/GenBank/DDBJ whole genome shotgun (WGS) entry which is preliminary data.</text>
</comment>
<dbReference type="InterPro" id="IPR043131">
    <property type="entry name" value="BCAT-like_N"/>
</dbReference>
<evidence type="ECO:0000256" key="18">
    <source>
        <dbReference type="ARBA" id="ARBA00054027"/>
    </source>
</evidence>
<reference evidence="22" key="1">
    <citation type="journal article" date="2021" name="Proc. Natl. Acad. Sci. U.S.A.">
        <title>Global biogeography of chemosynthetic symbionts reveals both localized and globally distributed symbiont groups. .</title>
        <authorList>
            <person name="Osvatic J.T."/>
            <person name="Wilkins L.G.E."/>
            <person name="Leibrecht L."/>
            <person name="Leray M."/>
            <person name="Zauner S."/>
            <person name="Polzin J."/>
            <person name="Camacho Y."/>
            <person name="Gros O."/>
            <person name="van Gils J.A."/>
            <person name="Eisen J.A."/>
            <person name="Petersen J.M."/>
            <person name="Yuen B."/>
        </authorList>
    </citation>
    <scope>NUCLEOTIDE SEQUENCE</scope>
    <source>
        <strain evidence="22">MAGclacostrist064TRANS</strain>
    </source>
</reference>
<dbReference type="InterPro" id="IPR005785">
    <property type="entry name" value="B_amino_transI"/>
</dbReference>
<name>A0A9E4K9N0_9GAMM</name>
<evidence type="ECO:0000256" key="12">
    <source>
        <dbReference type="ARBA" id="ARBA00023304"/>
    </source>
</evidence>
<evidence type="ECO:0000256" key="15">
    <source>
        <dbReference type="ARBA" id="ARBA00048798"/>
    </source>
</evidence>
<dbReference type="GO" id="GO:0004084">
    <property type="term" value="F:branched-chain-amino-acid transaminase activity"/>
    <property type="evidence" value="ECO:0007669"/>
    <property type="project" value="UniProtKB-EC"/>
</dbReference>
<evidence type="ECO:0000256" key="9">
    <source>
        <dbReference type="ARBA" id="ARBA00022679"/>
    </source>
</evidence>
<evidence type="ECO:0000256" key="1">
    <source>
        <dbReference type="ARBA" id="ARBA00001933"/>
    </source>
</evidence>
<dbReference type="InterPro" id="IPR001544">
    <property type="entry name" value="Aminotrans_IV"/>
</dbReference>
<dbReference type="InterPro" id="IPR018300">
    <property type="entry name" value="Aminotrans_IV_CS"/>
</dbReference>
<gene>
    <name evidence="21 22" type="primary">ilvE</name>
    <name evidence="22" type="ORF">JAZ07_01720</name>
</gene>
<dbReference type="GO" id="GO:0008652">
    <property type="term" value="P:amino acid biosynthetic process"/>
    <property type="evidence" value="ECO:0007669"/>
    <property type="project" value="UniProtKB-KW"/>
</dbReference>
<comment type="function">
    <text evidence="2 21">Acts on leucine, isoleucine and valine.</text>
</comment>
<dbReference type="Proteomes" id="UP000886667">
    <property type="component" value="Unassembled WGS sequence"/>
</dbReference>